<evidence type="ECO:0000256" key="7">
    <source>
        <dbReference type="ARBA" id="ARBA00022692"/>
    </source>
</evidence>
<feature type="transmembrane region" description="Helical" evidence="12">
    <location>
        <begin position="172"/>
        <end position="190"/>
    </location>
</feature>
<feature type="transmembrane region" description="Helical" evidence="12">
    <location>
        <begin position="244"/>
        <end position="273"/>
    </location>
</feature>
<dbReference type="PROSITE" id="PS51103">
    <property type="entry name" value="PTS_EIIC_TYPE_1"/>
    <property type="match status" value="1"/>
</dbReference>
<evidence type="ECO:0000256" key="2">
    <source>
        <dbReference type="ARBA" id="ARBA00022448"/>
    </source>
</evidence>
<dbReference type="SUPFAM" id="SSF55604">
    <property type="entry name" value="Glucose permease domain IIB"/>
    <property type="match status" value="1"/>
</dbReference>
<dbReference type="InterPro" id="IPR001996">
    <property type="entry name" value="PTS_IIB_1"/>
</dbReference>
<dbReference type="Gene3D" id="3.30.1360.60">
    <property type="entry name" value="Glucose permease domain IIB"/>
    <property type="match status" value="1"/>
</dbReference>
<evidence type="ECO:0000256" key="9">
    <source>
        <dbReference type="ARBA" id="ARBA00022989"/>
    </source>
</evidence>
<feature type="transmembrane region" description="Helical" evidence="12">
    <location>
        <begin position="285"/>
        <end position="308"/>
    </location>
</feature>
<dbReference type="CDD" id="cd00212">
    <property type="entry name" value="PTS_IIB_glc"/>
    <property type="match status" value="1"/>
</dbReference>
<organism evidence="15 16">
    <name type="scientific">Streptococcus dentapri</name>
    <dbReference type="NCBI Taxonomy" id="573564"/>
    <lineage>
        <taxon>Bacteria</taxon>
        <taxon>Bacillati</taxon>
        <taxon>Bacillota</taxon>
        <taxon>Bacilli</taxon>
        <taxon>Lactobacillales</taxon>
        <taxon>Streptococcaceae</taxon>
        <taxon>Streptococcus</taxon>
    </lineage>
</organism>
<keyword evidence="16" id="KW-1185">Reference proteome</keyword>
<keyword evidence="4" id="KW-0762">Sugar transport</keyword>
<reference evidence="16" key="1">
    <citation type="journal article" date="2019" name="Int. J. Syst. Evol. Microbiol.">
        <title>The Global Catalogue of Microorganisms (GCM) 10K type strain sequencing project: providing services to taxonomists for standard genome sequencing and annotation.</title>
        <authorList>
            <consortium name="The Broad Institute Genomics Platform"/>
            <consortium name="The Broad Institute Genome Sequencing Center for Infectious Disease"/>
            <person name="Wu L."/>
            <person name="Ma J."/>
        </authorList>
    </citation>
    <scope>NUCLEOTIDE SEQUENCE [LARGE SCALE GENOMIC DNA]</scope>
    <source>
        <strain evidence="16">CCUG 58728</strain>
    </source>
</reference>
<evidence type="ECO:0000256" key="3">
    <source>
        <dbReference type="ARBA" id="ARBA00022475"/>
    </source>
</evidence>
<feature type="transmembrane region" description="Helical" evidence="12">
    <location>
        <begin position="140"/>
        <end position="160"/>
    </location>
</feature>
<keyword evidence="6" id="KW-0598">Phosphotransferase system</keyword>
<keyword evidence="8" id="KW-0418">Kinase</keyword>
<comment type="caution">
    <text evidence="15">The sequence shown here is derived from an EMBL/GenBank/DDBJ whole genome shotgun (WGS) entry which is preliminary data.</text>
</comment>
<dbReference type="InterPro" id="IPR003352">
    <property type="entry name" value="PTS_EIIC"/>
</dbReference>
<proteinExistence type="predicted"/>
<keyword evidence="3" id="KW-1003">Cell membrane</keyword>
<dbReference type="InterPro" id="IPR036878">
    <property type="entry name" value="Glu_permease_IIB"/>
</dbReference>
<evidence type="ECO:0000256" key="12">
    <source>
        <dbReference type="SAM" id="Phobius"/>
    </source>
</evidence>
<gene>
    <name evidence="15" type="ORF">ACFOSE_04110</name>
</gene>
<feature type="active site" description="Phosphocysteine intermediate; for EIIB activity" evidence="11">
    <location>
        <position position="26"/>
    </location>
</feature>
<dbReference type="RefSeq" id="WP_380430871.1">
    <property type="nucleotide sequence ID" value="NZ_JBHSAC010000037.1"/>
</dbReference>
<evidence type="ECO:0000256" key="10">
    <source>
        <dbReference type="ARBA" id="ARBA00023136"/>
    </source>
</evidence>
<feature type="domain" description="PTS EIIC type-1" evidence="14">
    <location>
        <begin position="101"/>
        <end position="453"/>
    </location>
</feature>
<dbReference type="InterPro" id="IPR013013">
    <property type="entry name" value="PTS_EIIC_1"/>
</dbReference>
<keyword evidence="9 12" id="KW-1133">Transmembrane helix</keyword>
<keyword evidence="10 12" id="KW-0472">Membrane</keyword>
<name>A0ABV8D0E4_9STRE</name>
<comment type="subcellular location">
    <subcellularLocation>
        <location evidence="1">Cell membrane</location>
        <topology evidence="1">Multi-pass membrane protein</topology>
    </subcellularLocation>
</comment>
<dbReference type="InterPro" id="IPR050558">
    <property type="entry name" value="PTS_Sugar-Specific_Components"/>
</dbReference>
<feature type="domain" description="PTS EIIB type-1" evidence="13">
    <location>
        <begin position="4"/>
        <end position="86"/>
    </location>
</feature>
<evidence type="ECO:0000313" key="15">
    <source>
        <dbReference type="EMBL" id="MFC3931969.1"/>
    </source>
</evidence>
<dbReference type="EMBL" id="JBHSAC010000037">
    <property type="protein sequence ID" value="MFC3931969.1"/>
    <property type="molecule type" value="Genomic_DNA"/>
</dbReference>
<sequence length="453" mass="48076">MDYKGLAQEILKQVGGEENISDVTHCATRLRFHLADDKKANDSAIEALEGVLGLTKSGGQYQVVIGNDVSHVYAALVEMLSDQSVCSPEVKKQGPLQTLIAVISGIFTPILPVITAAGMIKAALSLLTVFGLVITNDVNYKILNFIGDAGFYFLPIFLGASAARQFKTNPQLGMLMGSILLHPTFISMVTTAKEAGKSLSFFSLPLTLASYSSTVIPVILAVWLMSHVERFVDKISPKAVKFFLVPMVTTLITALVTLLILGPIGAIVGNWLGDFFKWLENFGPWVVPTIVGTFSPFLVMTGTHYGLVSIGINNRMTIGYDTIAQPGMLASNVAQGGAALAIAVKTKDTNKRALASSAGLTAIFGITEPALYGVTLQNKAALIGSMVAGGVGGFFLGILGARNFSGGSPGLLTIAAYIGEDTLKYFYTAIAGLIISVIVSFVVTFILYKEESR</sequence>
<keyword evidence="2" id="KW-0813">Transport</keyword>
<feature type="transmembrane region" description="Helical" evidence="12">
    <location>
        <begin position="202"/>
        <end position="224"/>
    </location>
</feature>
<evidence type="ECO:0000259" key="14">
    <source>
        <dbReference type="PROSITE" id="PS51103"/>
    </source>
</evidence>
<evidence type="ECO:0000256" key="5">
    <source>
        <dbReference type="ARBA" id="ARBA00022679"/>
    </source>
</evidence>
<accession>A0ABV8D0E4</accession>
<dbReference type="InterPro" id="IPR018113">
    <property type="entry name" value="PTrfase_EIIB_Cys"/>
</dbReference>
<dbReference type="Proteomes" id="UP001595901">
    <property type="component" value="Unassembled WGS sequence"/>
</dbReference>
<evidence type="ECO:0000313" key="16">
    <source>
        <dbReference type="Proteomes" id="UP001595901"/>
    </source>
</evidence>
<evidence type="ECO:0000256" key="4">
    <source>
        <dbReference type="ARBA" id="ARBA00022597"/>
    </source>
</evidence>
<protein>
    <submittedName>
        <fullName evidence="15">PTS transporter subunit EIIC</fullName>
    </submittedName>
</protein>
<feature type="transmembrane region" description="Helical" evidence="12">
    <location>
        <begin position="380"/>
        <end position="405"/>
    </location>
</feature>
<dbReference type="PROSITE" id="PS01035">
    <property type="entry name" value="PTS_EIIB_TYPE_1_CYS"/>
    <property type="match status" value="1"/>
</dbReference>
<evidence type="ECO:0000256" key="1">
    <source>
        <dbReference type="ARBA" id="ARBA00004651"/>
    </source>
</evidence>
<evidence type="ECO:0000259" key="13">
    <source>
        <dbReference type="PROSITE" id="PS51098"/>
    </source>
</evidence>
<keyword evidence="5" id="KW-0808">Transferase</keyword>
<dbReference type="Pfam" id="PF00367">
    <property type="entry name" value="PTS_EIIB"/>
    <property type="match status" value="1"/>
</dbReference>
<dbReference type="PANTHER" id="PTHR30175:SF1">
    <property type="entry name" value="PTS SYSTEM ARBUTIN-, CELLOBIOSE-, AND SALICIN-SPECIFIC EIIBC COMPONENT-RELATED"/>
    <property type="match status" value="1"/>
</dbReference>
<dbReference type="PANTHER" id="PTHR30175">
    <property type="entry name" value="PHOSPHOTRANSFERASE SYSTEM TRANSPORT PROTEIN"/>
    <property type="match status" value="1"/>
</dbReference>
<evidence type="ECO:0000256" key="8">
    <source>
        <dbReference type="ARBA" id="ARBA00022777"/>
    </source>
</evidence>
<keyword evidence="7 12" id="KW-0812">Transmembrane</keyword>
<feature type="transmembrane region" description="Helical" evidence="12">
    <location>
        <begin position="99"/>
        <end position="120"/>
    </location>
</feature>
<evidence type="ECO:0000256" key="11">
    <source>
        <dbReference type="PROSITE-ProRule" id="PRU00421"/>
    </source>
</evidence>
<evidence type="ECO:0000256" key="6">
    <source>
        <dbReference type="ARBA" id="ARBA00022683"/>
    </source>
</evidence>
<dbReference type="Pfam" id="PF02378">
    <property type="entry name" value="PTS_EIIC"/>
    <property type="match status" value="1"/>
</dbReference>
<dbReference type="PROSITE" id="PS51098">
    <property type="entry name" value="PTS_EIIB_TYPE_1"/>
    <property type="match status" value="1"/>
</dbReference>
<feature type="transmembrane region" description="Helical" evidence="12">
    <location>
        <begin position="425"/>
        <end position="448"/>
    </location>
</feature>